<dbReference type="Proteomes" id="UP000251120">
    <property type="component" value="Chromosome"/>
</dbReference>
<evidence type="ECO:0000313" key="5">
    <source>
        <dbReference type="Proteomes" id="UP000251120"/>
    </source>
</evidence>
<comment type="similarity">
    <text evidence="1">Belongs to the 'GDSL' lipolytic enzyme family.</text>
</comment>
<dbReference type="GO" id="GO:0016788">
    <property type="term" value="F:hydrolase activity, acting on ester bonds"/>
    <property type="evidence" value="ECO:0007669"/>
    <property type="project" value="InterPro"/>
</dbReference>
<evidence type="ECO:0000313" key="6">
    <source>
        <dbReference type="Proteomes" id="UP000681131"/>
    </source>
</evidence>
<dbReference type="RefSeq" id="WP_112870551.1">
    <property type="nucleotide sequence ID" value="NZ_CP021781.1"/>
</dbReference>
<evidence type="ECO:0000313" key="3">
    <source>
        <dbReference type="EMBL" id="AXA34372.1"/>
    </source>
</evidence>
<organism evidence="3 5">
    <name type="scientific">Francisella adeliensis</name>
    <dbReference type="NCBI Taxonomy" id="2007306"/>
    <lineage>
        <taxon>Bacteria</taxon>
        <taxon>Pseudomonadati</taxon>
        <taxon>Pseudomonadota</taxon>
        <taxon>Gammaproteobacteria</taxon>
        <taxon>Thiotrichales</taxon>
        <taxon>Francisellaceae</taxon>
        <taxon>Francisella</taxon>
    </lineage>
</organism>
<dbReference type="PANTHER" id="PTHR22835:SF659">
    <property type="entry name" value="GDSL LIPASE_ACYLHYDROLASE, PUTATIVE (AFU_ORTHOLOGUE AFUA_2G00510)-RELATED"/>
    <property type="match status" value="1"/>
</dbReference>
<dbReference type="KEGG" id="fad:CDH04_08170"/>
<feature type="chain" id="PRO_5016421136" evidence="2">
    <location>
        <begin position="24"/>
        <end position="484"/>
    </location>
</feature>
<dbReference type="Gene3D" id="3.40.50.1110">
    <property type="entry name" value="SGNH hydrolase"/>
    <property type="match status" value="1"/>
</dbReference>
<dbReference type="Proteomes" id="UP000681131">
    <property type="component" value="Chromosome"/>
</dbReference>
<keyword evidence="6" id="KW-1185">Reference proteome</keyword>
<dbReference type="EMBL" id="CP021781">
    <property type="protein sequence ID" value="AXA34372.1"/>
    <property type="molecule type" value="Genomic_DNA"/>
</dbReference>
<reference evidence="4 6" key="2">
    <citation type="submission" date="2019-08" db="EMBL/GenBank/DDBJ databases">
        <title>Complete genome sequences of Francisella adeliensis (FSC1325 and FSC1326).</title>
        <authorList>
            <person name="Ohrman C."/>
            <person name="Uneklint I."/>
            <person name="Vallesi A."/>
            <person name="Karlsson L."/>
            <person name="Sjodin A."/>
        </authorList>
    </citation>
    <scope>NUCLEOTIDE SEQUENCE [LARGE SCALE GENOMIC DNA]</scope>
    <source>
        <strain evidence="4 6">FSC1325</strain>
    </source>
</reference>
<dbReference type="InterPro" id="IPR001087">
    <property type="entry name" value="GDSL"/>
</dbReference>
<evidence type="ECO:0000256" key="2">
    <source>
        <dbReference type="SAM" id="SignalP"/>
    </source>
</evidence>
<protein>
    <submittedName>
        <fullName evidence="4">GDSL family lipase</fullName>
    </submittedName>
</protein>
<feature type="signal peptide" evidence="2">
    <location>
        <begin position="1"/>
        <end position="23"/>
    </location>
</feature>
<dbReference type="Pfam" id="PF00657">
    <property type="entry name" value="Lipase_GDSL"/>
    <property type="match status" value="1"/>
</dbReference>
<dbReference type="AlphaFoldDB" id="A0A2Z4Y0W3"/>
<dbReference type="OrthoDB" id="5292073at2"/>
<reference evidence="3 5" key="1">
    <citation type="submission" date="2017-06" db="EMBL/GenBank/DDBJ databases">
        <title>Complete genome of Francisella adeliensis.</title>
        <authorList>
            <person name="Vallesi A."/>
            <person name="Sjodin A."/>
        </authorList>
    </citation>
    <scope>NUCLEOTIDE SEQUENCE [LARGE SCALE GENOMIC DNA]</scope>
    <source>
        <strain evidence="3 5">FDC440</strain>
    </source>
</reference>
<proteinExistence type="inferred from homology"/>
<accession>A0A2Z4Y0W3</accession>
<evidence type="ECO:0000313" key="4">
    <source>
        <dbReference type="EMBL" id="QIW12619.1"/>
    </source>
</evidence>
<gene>
    <name evidence="3" type="ORF">CDH04_08170</name>
    <name evidence="4" type="ORF">FZC43_08175</name>
</gene>
<dbReference type="SUPFAM" id="SSF52266">
    <property type="entry name" value="SGNH hydrolase"/>
    <property type="match status" value="1"/>
</dbReference>
<evidence type="ECO:0000256" key="1">
    <source>
        <dbReference type="ARBA" id="ARBA00008668"/>
    </source>
</evidence>
<keyword evidence="2" id="KW-0732">Signal</keyword>
<dbReference type="EMBL" id="CP043424">
    <property type="protein sequence ID" value="QIW12619.1"/>
    <property type="molecule type" value="Genomic_DNA"/>
</dbReference>
<dbReference type="PANTHER" id="PTHR22835">
    <property type="entry name" value="ZINC FINGER FYVE DOMAIN CONTAINING PROTEIN"/>
    <property type="match status" value="1"/>
</dbReference>
<sequence length="484" mass="54647">MATRTSILLSVFTSLGLIASVYADARSEIILENNCSYPVQFDIDADGSGSNISTELKPNQYFLAGKYINNNTFSHTTSDIKVYYNAGTHKGSIQYLLENGWKSNYATFKKLTGDIEVEHDNLQQDYKKNWHSYSPKFSLKIPTFTVSACSSKMNLNGSYLESIDRVLIFGDSLSDPENLYTYTGGVIPKSTPYYSGMFSNGIAWSNQFKNMLKTYNMNVSNYAVGGATTILMPEWADLGLPYNLGGELTLYNVDKIHWPKDERVLAIFFIGANDYLTASKDMTIADMDQATNKVVNKIITSIKEVNAEKTLIIGLPNLALTIESQDKGNQSTLEYLSLHHNELLEHFANLSDSVKFIDISKMFVSMLNDTENFNKKFNTRINPKHLGESCWKGGYFLGNLNTEPSDEFYRELLLKNKNNISEKSLTFMKSMPLSVDIKAAIIAGESGEMCNNPWEYVFWDKVHPTYQVHKALYQYVMNEIGVKQ</sequence>
<dbReference type="InterPro" id="IPR036514">
    <property type="entry name" value="SGNH_hydro_sf"/>
</dbReference>
<name>A0A2Z4Y0W3_9GAMM</name>